<comment type="caution">
    <text evidence="1">The sequence shown here is derived from an EMBL/GenBank/DDBJ whole genome shotgun (WGS) entry which is preliminary data.</text>
</comment>
<sequence>MSQDDMNYLELEYEHLYNVRDQTLLFLKMCPKTTGLAEEMLTWLDAKVRMLGEKLMEKKE</sequence>
<reference evidence="1" key="1">
    <citation type="submission" date="2019-08" db="EMBL/GenBank/DDBJ databases">
        <authorList>
            <person name="Kucharzyk K."/>
            <person name="Murdoch R.W."/>
            <person name="Higgins S."/>
            <person name="Loffler F."/>
        </authorList>
    </citation>
    <scope>NUCLEOTIDE SEQUENCE</scope>
</reference>
<evidence type="ECO:0000313" key="1">
    <source>
        <dbReference type="EMBL" id="MPN08670.1"/>
    </source>
</evidence>
<accession>A0A645F494</accession>
<organism evidence="1">
    <name type="scientific">bioreactor metagenome</name>
    <dbReference type="NCBI Taxonomy" id="1076179"/>
    <lineage>
        <taxon>unclassified sequences</taxon>
        <taxon>metagenomes</taxon>
        <taxon>ecological metagenomes</taxon>
    </lineage>
</organism>
<name>A0A645F494_9ZZZZ</name>
<dbReference type="EMBL" id="VSSQ01054755">
    <property type="protein sequence ID" value="MPN08670.1"/>
    <property type="molecule type" value="Genomic_DNA"/>
</dbReference>
<proteinExistence type="predicted"/>
<dbReference type="AlphaFoldDB" id="A0A645F494"/>
<protein>
    <submittedName>
        <fullName evidence="1">Uncharacterized protein</fullName>
    </submittedName>
</protein>
<gene>
    <name evidence="1" type="ORF">SDC9_155955</name>
</gene>